<gene>
    <name evidence="3" type="ORF">IGS68_20275</name>
</gene>
<sequence>MGKISPFHGRTRGIGNNRPRRVIDSERPFNEALLQEILMENNMNHVIVLSSIAIAILLLLVLTA</sequence>
<keyword evidence="2" id="KW-0812">Transmembrane</keyword>
<evidence type="ECO:0000256" key="2">
    <source>
        <dbReference type="SAM" id="Phobius"/>
    </source>
</evidence>
<dbReference type="EMBL" id="CP067420">
    <property type="protein sequence ID" value="QQP88364.1"/>
    <property type="molecule type" value="Genomic_DNA"/>
</dbReference>
<feature type="transmembrane region" description="Helical" evidence="2">
    <location>
        <begin position="43"/>
        <end position="62"/>
    </location>
</feature>
<keyword evidence="2" id="KW-1133">Transmembrane helix</keyword>
<dbReference type="Proteomes" id="UP000595197">
    <property type="component" value="Chromosome"/>
</dbReference>
<dbReference type="RefSeq" id="WP_201073111.1">
    <property type="nucleotide sequence ID" value="NZ_CP067420.1"/>
</dbReference>
<feature type="region of interest" description="Disordered" evidence="1">
    <location>
        <begin position="1"/>
        <end position="21"/>
    </location>
</feature>
<keyword evidence="2" id="KW-0472">Membrane</keyword>
<protein>
    <submittedName>
        <fullName evidence="3">Uncharacterized protein</fullName>
    </submittedName>
</protein>
<reference evidence="3" key="1">
    <citation type="submission" date="2021-02" db="EMBL/GenBank/DDBJ databases">
        <title>Skermanella TT6 skin isolate.</title>
        <authorList>
            <person name="Lee K."/>
            <person name="Ganzorig M."/>
        </authorList>
    </citation>
    <scope>NUCLEOTIDE SEQUENCE</scope>
    <source>
        <strain evidence="3">TT6</strain>
    </source>
</reference>
<name>A0ABX7B3Z8_9PROT</name>
<proteinExistence type="predicted"/>
<organism evidence="3 4">
    <name type="scientific">Skermanella cutis</name>
    <dbReference type="NCBI Taxonomy" id="2775420"/>
    <lineage>
        <taxon>Bacteria</taxon>
        <taxon>Pseudomonadati</taxon>
        <taxon>Pseudomonadota</taxon>
        <taxon>Alphaproteobacteria</taxon>
        <taxon>Rhodospirillales</taxon>
        <taxon>Azospirillaceae</taxon>
        <taxon>Skermanella</taxon>
    </lineage>
</organism>
<accession>A0ABX7B3Z8</accession>
<keyword evidence="4" id="KW-1185">Reference proteome</keyword>
<evidence type="ECO:0000313" key="4">
    <source>
        <dbReference type="Proteomes" id="UP000595197"/>
    </source>
</evidence>
<evidence type="ECO:0000313" key="3">
    <source>
        <dbReference type="EMBL" id="QQP88364.1"/>
    </source>
</evidence>
<evidence type="ECO:0000256" key="1">
    <source>
        <dbReference type="SAM" id="MobiDB-lite"/>
    </source>
</evidence>